<reference evidence="1 2" key="1">
    <citation type="submission" date="2019-04" db="EMBL/GenBank/DDBJ databases">
        <title>Annotation for the trematode Fasciola gigantica.</title>
        <authorList>
            <person name="Choi Y.-J."/>
        </authorList>
    </citation>
    <scope>NUCLEOTIDE SEQUENCE [LARGE SCALE GENOMIC DNA]</scope>
    <source>
        <strain evidence="1">Uganda_cow_1</strain>
    </source>
</reference>
<sequence length="134" mass="15340">MLFKEVRSLALRIQEDRYSRSEFALATKAKFCIMKFCNNAHSKSALRVAVVFTVSIDEQRAIECTRKVEFLECFFKQEYTGNPEDYLNRISNQVTTEIYDLKWPDNPTAAIIPMSIGVVVVSDVLQPAITKPLK</sequence>
<accession>A0A504YQ32</accession>
<protein>
    <submittedName>
        <fullName evidence="1">Uncharacterized protein</fullName>
    </submittedName>
</protein>
<name>A0A504YQ32_FASGI</name>
<organism evidence="1 2">
    <name type="scientific">Fasciola gigantica</name>
    <name type="common">Giant liver fluke</name>
    <dbReference type="NCBI Taxonomy" id="46835"/>
    <lineage>
        <taxon>Eukaryota</taxon>
        <taxon>Metazoa</taxon>
        <taxon>Spiralia</taxon>
        <taxon>Lophotrochozoa</taxon>
        <taxon>Platyhelminthes</taxon>
        <taxon>Trematoda</taxon>
        <taxon>Digenea</taxon>
        <taxon>Plagiorchiida</taxon>
        <taxon>Echinostomata</taxon>
        <taxon>Echinostomatoidea</taxon>
        <taxon>Fasciolidae</taxon>
        <taxon>Fasciola</taxon>
    </lineage>
</organism>
<comment type="caution">
    <text evidence="1">The sequence shown here is derived from an EMBL/GenBank/DDBJ whole genome shotgun (WGS) entry which is preliminary data.</text>
</comment>
<dbReference type="AlphaFoldDB" id="A0A504YQ32"/>
<evidence type="ECO:0000313" key="2">
    <source>
        <dbReference type="Proteomes" id="UP000316759"/>
    </source>
</evidence>
<gene>
    <name evidence="1" type="ORF">FGIG_07171</name>
</gene>
<keyword evidence="2" id="KW-1185">Reference proteome</keyword>
<dbReference type="Proteomes" id="UP000316759">
    <property type="component" value="Unassembled WGS sequence"/>
</dbReference>
<proteinExistence type="predicted"/>
<evidence type="ECO:0000313" key="1">
    <source>
        <dbReference type="EMBL" id="TPP64202.1"/>
    </source>
</evidence>
<dbReference type="EMBL" id="SUNJ01004740">
    <property type="protein sequence ID" value="TPP64202.1"/>
    <property type="molecule type" value="Genomic_DNA"/>
</dbReference>